<comment type="caution">
    <text evidence="2">The sequence shown here is derived from an EMBL/GenBank/DDBJ whole genome shotgun (WGS) entry which is preliminary data.</text>
</comment>
<evidence type="ECO:0000313" key="2">
    <source>
        <dbReference type="EMBL" id="MEQ2216633.1"/>
    </source>
</evidence>
<feature type="region of interest" description="Disordered" evidence="1">
    <location>
        <begin position="1"/>
        <end position="160"/>
    </location>
</feature>
<evidence type="ECO:0000313" key="3">
    <source>
        <dbReference type="Proteomes" id="UP001434883"/>
    </source>
</evidence>
<name>A0ABV0S840_9TELE</name>
<organism evidence="2 3">
    <name type="scientific">Xenoophorus captivus</name>
    <dbReference type="NCBI Taxonomy" id="1517983"/>
    <lineage>
        <taxon>Eukaryota</taxon>
        <taxon>Metazoa</taxon>
        <taxon>Chordata</taxon>
        <taxon>Craniata</taxon>
        <taxon>Vertebrata</taxon>
        <taxon>Euteleostomi</taxon>
        <taxon>Actinopterygii</taxon>
        <taxon>Neopterygii</taxon>
        <taxon>Teleostei</taxon>
        <taxon>Neoteleostei</taxon>
        <taxon>Acanthomorphata</taxon>
        <taxon>Ovalentaria</taxon>
        <taxon>Atherinomorphae</taxon>
        <taxon>Cyprinodontiformes</taxon>
        <taxon>Goodeidae</taxon>
        <taxon>Xenoophorus</taxon>
    </lineage>
</organism>
<protein>
    <submittedName>
        <fullName evidence="2">Uncharacterized protein</fullName>
    </submittedName>
</protein>
<feature type="compositionally biased region" description="Basic and acidic residues" evidence="1">
    <location>
        <begin position="87"/>
        <end position="121"/>
    </location>
</feature>
<gene>
    <name evidence="2" type="ORF">XENOCAPTIV_019569</name>
</gene>
<feature type="non-terminal residue" evidence="2">
    <location>
        <position position="1"/>
    </location>
</feature>
<feature type="compositionally biased region" description="Basic and acidic residues" evidence="1">
    <location>
        <begin position="146"/>
        <end position="160"/>
    </location>
</feature>
<proteinExistence type="predicted"/>
<sequence>AHRSGESQHKTYGHKPTSSPGHEGRREEEEEGHAEAKDLHKSEEYTHETHGHKIPSSVHGEHVEMKDPHASMGHILETHGHKTKTSTGHEEDSNETERTEGHGHETHDYTTTLAEHKDGKNTKPQTVFEEEAHQLHGHKTPTSSEPHGEKSHEQEHENIKGIRLVFGCVSF</sequence>
<dbReference type="EMBL" id="JAHRIN010071372">
    <property type="protein sequence ID" value="MEQ2216633.1"/>
    <property type="molecule type" value="Genomic_DNA"/>
</dbReference>
<feature type="compositionally biased region" description="Basic and acidic residues" evidence="1">
    <location>
        <begin position="59"/>
        <end position="69"/>
    </location>
</feature>
<accession>A0ABV0S840</accession>
<feature type="compositionally biased region" description="Basic and acidic residues" evidence="1">
    <location>
        <begin position="22"/>
        <end position="51"/>
    </location>
</feature>
<evidence type="ECO:0000256" key="1">
    <source>
        <dbReference type="SAM" id="MobiDB-lite"/>
    </source>
</evidence>
<dbReference type="Proteomes" id="UP001434883">
    <property type="component" value="Unassembled WGS sequence"/>
</dbReference>
<reference evidence="2 3" key="1">
    <citation type="submission" date="2021-06" db="EMBL/GenBank/DDBJ databases">
        <authorList>
            <person name="Palmer J.M."/>
        </authorList>
    </citation>
    <scope>NUCLEOTIDE SEQUENCE [LARGE SCALE GENOMIC DNA]</scope>
    <source>
        <strain evidence="2 3">XC_2019</strain>
        <tissue evidence="2">Muscle</tissue>
    </source>
</reference>
<keyword evidence="3" id="KW-1185">Reference proteome</keyword>